<dbReference type="AlphaFoldDB" id="A0A3P3WBE2"/>
<organism evidence="1 2">
    <name type="scientific">Paenimyroides tangerinum</name>
    <dbReference type="NCBI Taxonomy" id="2488728"/>
    <lineage>
        <taxon>Bacteria</taxon>
        <taxon>Pseudomonadati</taxon>
        <taxon>Bacteroidota</taxon>
        <taxon>Flavobacteriia</taxon>
        <taxon>Flavobacteriales</taxon>
        <taxon>Flavobacteriaceae</taxon>
        <taxon>Paenimyroides</taxon>
    </lineage>
</organism>
<dbReference type="Gene3D" id="1.25.40.390">
    <property type="match status" value="1"/>
</dbReference>
<dbReference type="OrthoDB" id="725917at2"/>
<name>A0A3P3WBE2_9FLAO</name>
<dbReference type="Proteomes" id="UP000275719">
    <property type="component" value="Unassembled WGS sequence"/>
</dbReference>
<gene>
    <name evidence="1" type="ORF">EG240_07800</name>
</gene>
<protein>
    <submittedName>
        <fullName evidence="1">SusD/RagB family nutrient-binding outer membrane lipoprotein</fullName>
    </submittedName>
</protein>
<comment type="caution">
    <text evidence="1">The sequence shown here is derived from an EMBL/GenBank/DDBJ whole genome shotgun (WGS) entry which is preliminary data.</text>
</comment>
<evidence type="ECO:0000313" key="2">
    <source>
        <dbReference type="Proteomes" id="UP000275719"/>
    </source>
</evidence>
<dbReference type="InterPro" id="IPR011990">
    <property type="entry name" value="TPR-like_helical_dom_sf"/>
</dbReference>
<dbReference type="SUPFAM" id="SSF48452">
    <property type="entry name" value="TPR-like"/>
    <property type="match status" value="1"/>
</dbReference>
<accession>A0A3P3WBE2</accession>
<dbReference type="InterPro" id="IPR041662">
    <property type="entry name" value="SusD-like_2"/>
</dbReference>
<dbReference type="RefSeq" id="WP_125018833.1">
    <property type="nucleotide sequence ID" value="NZ_RQVQ01000014.1"/>
</dbReference>
<dbReference type="Pfam" id="PF12771">
    <property type="entry name" value="SusD-like_2"/>
    <property type="match status" value="1"/>
</dbReference>
<sequence length="481" mass="55072">MKKLKHSILAIVIASLTLSSCTDNFEEINTDPNRLDAISPSTLLNPILYGVTNHNSYSAYFYRNAFLMQTIVPFPSDVEERYDRYFVTENIGTTMWNNHYRWLKNIEEMLVTSEAAGDQNYKAVALTLKAWCYANLVDCFGDIPFSEASQGESGISNPKFDDQREIYNAIFNYLEEANSIYDTSKTSNYTADLLYANDFSKWKKLTNSIHLRLLLQVSDAQPVISFQKINTLLNDPATYPIFESNTDNAILINTGITPNITPWPRIQDFRGGARKLSTFFIDNLVAMEDPRLPIWATKAKKNNEEIGYKGVPSGFFGNEALIDYAPSEPNDEQAKTPMKNFIMTYAEIEFIKAELMFKGQLAGDAKTAYEKGITAAIQTWGVQVPSNYFENPNNQFNNTLEQIMLHKYFALHFNDNQQWNNFRRTGFPVMPLVDNIHNNGVMPSRYPYPPNIKQQNKNEYLKAVENMGGDDMNIKIWWDIN</sequence>
<evidence type="ECO:0000313" key="1">
    <source>
        <dbReference type="EMBL" id="RRJ90919.1"/>
    </source>
</evidence>
<dbReference type="EMBL" id="RQVQ01000014">
    <property type="protein sequence ID" value="RRJ90919.1"/>
    <property type="molecule type" value="Genomic_DNA"/>
</dbReference>
<proteinExistence type="predicted"/>
<reference evidence="1 2" key="1">
    <citation type="submission" date="2018-11" db="EMBL/GenBank/DDBJ databases">
        <title>Flavobacterium sp. nov., YIM 102701-2 draft genome.</title>
        <authorList>
            <person name="Li G."/>
            <person name="Jiang Y."/>
        </authorList>
    </citation>
    <scope>NUCLEOTIDE SEQUENCE [LARGE SCALE GENOMIC DNA]</scope>
    <source>
        <strain evidence="1 2">YIM 102701-2</strain>
    </source>
</reference>
<dbReference type="PROSITE" id="PS51257">
    <property type="entry name" value="PROKAR_LIPOPROTEIN"/>
    <property type="match status" value="1"/>
</dbReference>
<keyword evidence="2" id="KW-1185">Reference proteome</keyword>
<keyword evidence="1" id="KW-0449">Lipoprotein</keyword>